<name>A0AAV4FYX4_9GAST</name>
<feature type="signal peptide" evidence="1">
    <location>
        <begin position="1"/>
        <end position="21"/>
    </location>
</feature>
<evidence type="ECO:0000313" key="3">
    <source>
        <dbReference type="Proteomes" id="UP000762676"/>
    </source>
</evidence>
<evidence type="ECO:0000256" key="1">
    <source>
        <dbReference type="SAM" id="SignalP"/>
    </source>
</evidence>
<dbReference type="Proteomes" id="UP000762676">
    <property type="component" value="Unassembled WGS sequence"/>
</dbReference>
<gene>
    <name evidence="2" type="ORF">ElyMa_000525000</name>
</gene>
<organism evidence="2 3">
    <name type="scientific">Elysia marginata</name>
    <dbReference type="NCBI Taxonomy" id="1093978"/>
    <lineage>
        <taxon>Eukaryota</taxon>
        <taxon>Metazoa</taxon>
        <taxon>Spiralia</taxon>
        <taxon>Lophotrochozoa</taxon>
        <taxon>Mollusca</taxon>
        <taxon>Gastropoda</taxon>
        <taxon>Heterobranchia</taxon>
        <taxon>Euthyneura</taxon>
        <taxon>Panpulmonata</taxon>
        <taxon>Sacoglossa</taxon>
        <taxon>Placobranchoidea</taxon>
        <taxon>Plakobranchidae</taxon>
        <taxon>Elysia</taxon>
    </lineage>
</organism>
<dbReference type="AlphaFoldDB" id="A0AAV4FYX4"/>
<proteinExistence type="predicted"/>
<evidence type="ECO:0000313" key="2">
    <source>
        <dbReference type="EMBL" id="GFR78091.1"/>
    </source>
</evidence>
<reference evidence="2 3" key="1">
    <citation type="journal article" date="2021" name="Elife">
        <title>Chloroplast acquisition without the gene transfer in kleptoplastic sea slugs, Plakobranchus ocellatus.</title>
        <authorList>
            <person name="Maeda T."/>
            <person name="Takahashi S."/>
            <person name="Yoshida T."/>
            <person name="Shimamura S."/>
            <person name="Takaki Y."/>
            <person name="Nagai Y."/>
            <person name="Toyoda A."/>
            <person name="Suzuki Y."/>
            <person name="Arimoto A."/>
            <person name="Ishii H."/>
            <person name="Satoh N."/>
            <person name="Nishiyama T."/>
            <person name="Hasebe M."/>
            <person name="Maruyama T."/>
            <person name="Minagawa J."/>
            <person name="Obokata J."/>
            <person name="Shigenobu S."/>
        </authorList>
    </citation>
    <scope>NUCLEOTIDE SEQUENCE [LARGE SCALE GENOMIC DNA]</scope>
</reference>
<dbReference type="EMBL" id="BMAT01001008">
    <property type="protein sequence ID" value="GFR78091.1"/>
    <property type="molecule type" value="Genomic_DNA"/>
</dbReference>
<keyword evidence="3" id="KW-1185">Reference proteome</keyword>
<feature type="chain" id="PRO_5043663210" evidence="1">
    <location>
        <begin position="22"/>
        <end position="368"/>
    </location>
</feature>
<protein>
    <submittedName>
        <fullName evidence="2">Very-long-chain enoyl-CoA reductase</fullName>
    </submittedName>
</protein>
<dbReference type="PANTHER" id="PTHR19446">
    <property type="entry name" value="REVERSE TRANSCRIPTASES"/>
    <property type="match status" value="1"/>
</dbReference>
<keyword evidence="1" id="KW-0732">Signal</keyword>
<sequence>MKAKIVLTLLLSYLALSSVDAALPRCLSYVRRKAPCLDRPYVLVTATDTIYCCKWKKLRPGLEGYEMSGEGIMERVCKCYPPKLSMVKCKRNNKLDKVTADIDKLPDHARMFKAVKSLNRKMSENPKIFDADGKFITNKDEIQTFIGKHFKDKFRDYQINDLETFQGDAGDRNNELEKDLARFNNNRACGEDGIPGELIKYGADTLAKVICNILNRVFSEHDDININGGKVITLQKPVKAKGPVTNLRPITLLNTLRKVLSLIVLNRTKHDINEYLDFFITGIDTIDRHLLLNIMKNIIKEDEQRIIRYLLSNRAKSIKLKGSSKTESFKSNIGTPQADSLSPVLFIVYSEHALKNMRKIETLYTQNT</sequence>
<accession>A0AAV4FYX4</accession>
<comment type="caution">
    <text evidence="2">The sequence shown here is derived from an EMBL/GenBank/DDBJ whole genome shotgun (WGS) entry which is preliminary data.</text>
</comment>